<comment type="similarity">
    <text evidence="3">Belongs to the paxB family.</text>
</comment>
<feature type="transmembrane region" description="Helical" evidence="7">
    <location>
        <begin position="162"/>
        <end position="184"/>
    </location>
</feature>
<dbReference type="AlphaFoldDB" id="A0A4P7NPA8"/>
<evidence type="ECO:0000256" key="2">
    <source>
        <dbReference type="ARBA" id="ARBA00005179"/>
    </source>
</evidence>
<keyword evidence="4 7" id="KW-0812">Transmembrane</keyword>
<evidence type="ECO:0000256" key="5">
    <source>
        <dbReference type="ARBA" id="ARBA00022989"/>
    </source>
</evidence>
<name>A0A4P7NPA8_PYROR</name>
<dbReference type="GO" id="GO:0016829">
    <property type="term" value="F:lyase activity"/>
    <property type="evidence" value="ECO:0007669"/>
    <property type="project" value="InterPro"/>
</dbReference>
<feature type="transmembrane region" description="Helical" evidence="7">
    <location>
        <begin position="16"/>
        <end position="39"/>
    </location>
</feature>
<organism evidence="8 9">
    <name type="scientific">Pyricularia oryzae</name>
    <name type="common">Rice blast fungus</name>
    <name type="synonym">Magnaporthe oryzae</name>
    <dbReference type="NCBI Taxonomy" id="318829"/>
    <lineage>
        <taxon>Eukaryota</taxon>
        <taxon>Fungi</taxon>
        <taxon>Dikarya</taxon>
        <taxon>Ascomycota</taxon>
        <taxon>Pezizomycotina</taxon>
        <taxon>Sordariomycetes</taxon>
        <taxon>Sordariomycetidae</taxon>
        <taxon>Magnaporthales</taxon>
        <taxon>Pyriculariaceae</taxon>
        <taxon>Pyricularia</taxon>
    </lineage>
</organism>
<comment type="pathway">
    <text evidence="2">Secondary metabolite biosynthesis.</text>
</comment>
<evidence type="ECO:0000313" key="8">
    <source>
        <dbReference type="EMBL" id="QBZ64195.1"/>
    </source>
</evidence>
<dbReference type="Proteomes" id="UP000294847">
    <property type="component" value="Chromosome 6"/>
</dbReference>
<keyword evidence="5 7" id="KW-1133">Transmembrane helix</keyword>
<sequence length="292" mass="32827">TAMGLKDTPPPHVPEWLPIASTCVLGVGAVCWYLTYILITIRATQTKSYGMPLMATVLNWSWEVIYAFYAAEHPIEFLGLAAWFTLDIGMVYTTVVYAPHDWKYSSRRVGRHMFAILLGLTAVGVWGNYAFAEWFLAEEGRGFGDKTGKWFRGREGFDTMEMAFWSALVPQAYISGASLAMLISRGHSGGVSYAIWFVRSLGSFVGLVALPGMMWWYWPEAHGYFLNPLATFMQALFLLPDIVYPFVLYQIRKTEVELPDGRLVSAEHAVIEKRLEGYGLVKAEKGMAQDSE</sequence>
<feature type="transmembrane region" description="Helical" evidence="7">
    <location>
        <begin position="77"/>
        <end position="97"/>
    </location>
</feature>
<feature type="transmembrane region" description="Helical" evidence="7">
    <location>
        <begin position="51"/>
        <end position="71"/>
    </location>
</feature>
<evidence type="ECO:0000256" key="1">
    <source>
        <dbReference type="ARBA" id="ARBA00004141"/>
    </source>
</evidence>
<feature type="non-terminal residue" evidence="8">
    <location>
        <position position="1"/>
    </location>
</feature>
<protein>
    <submittedName>
        <fullName evidence="8">Uncharacterized protein</fullName>
    </submittedName>
</protein>
<evidence type="ECO:0000256" key="3">
    <source>
        <dbReference type="ARBA" id="ARBA00006757"/>
    </source>
</evidence>
<accession>A0A4P7NPA8</accession>
<evidence type="ECO:0000313" key="9">
    <source>
        <dbReference type="Proteomes" id="UP000294847"/>
    </source>
</evidence>
<dbReference type="InterPro" id="IPR039020">
    <property type="entry name" value="PaxB-like"/>
</dbReference>
<dbReference type="PANTHER" id="PTHR42038">
    <property type="match status" value="1"/>
</dbReference>
<feature type="transmembrane region" description="Helical" evidence="7">
    <location>
        <begin position="196"/>
        <end position="218"/>
    </location>
</feature>
<reference evidence="8 9" key="1">
    <citation type="journal article" date="2019" name="Mol. Biol. Evol.">
        <title>Blast fungal genomes show frequent chromosomal changes, gene gains and losses, and effector gene turnover.</title>
        <authorList>
            <person name="Gomez Luciano L.B."/>
            <person name="Jason Tsai I."/>
            <person name="Chuma I."/>
            <person name="Tosa Y."/>
            <person name="Chen Y.H."/>
            <person name="Li J.Y."/>
            <person name="Li M.Y."/>
            <person name="Jade Lu M.Y."/>
            <person name="Nakayashiki H."/>
            <person name="Li W.H."/>
        </authorList>
    </citation>
    <scope>NUCLEOTIDE SEQUENCE [LARGE SCALE GENOMIC DNA]</scope>
    <source>
        <strain evidence="8">MZ5-1-6</strain>
    </source>
</reference>
<feature type="transmembrane region" description="Helical" evidence="7">
    <location>
        <begin position="224"/>
        <end position="244"/>
    </location>
</feature>
<dbReference type="PANTHER" id="PTHR42038:SF2">
    <property type="entry name" value="TERPENE CYCLASE AUSL"/>
    <property type="match status" value="1"/>
</dbReference>
<keyword evidence="6 7" id="KW-0472">Membrane</keyword>
<comment type="subcellular location">
    <subcellularLocation>
        <location evidence="1">Membrane</location>
        <topology evidence="1">Multi-pass membrane protein</topology>
    </subcellularLocation>
</comment>
<feature type="transmembrane region" description="Helical" evidence="7">
    <location>
        <begin position="109"/>
        <end position="131"/>
    </location>
</feature>
<gene>
    <name evidence="8" type="ORF">PoMZ_05889</name>
</gene>
<dbReference type="GO" id="GO:0016020">
    <property type="term" value="C:membrane"/>
    <property type="evidence" value="ECO:0007669"/>
    <property type="project" value="UniProtKB-SubCell"/>
</dbReference>
<proteinExistence type="inferred from homology"/>
<evidence type="ECO:0000256" key="7">
    <source>
        <dbReference type="SAM" id="Phobius"/>
    </source>
</evidence>
<dbReference type="Pfam" id="PF25129">
    <property type="entry name" value="Pyr4-TMTC"/>
    <property type="match status" value="1"/>
</dbReference>
<dbReference type="EMBL" id="CP034209">
    <property type="protein sequence ID" value="QBZ64195.1"/>
    <property type="molecule type" value="Genomic_DNA"/>
</dbReference>
<evidence type="ECO:0000256" key="4">
    <source>
        <dbReference type="ARBA" id="ARBA00022692"/>
    </source>
</evidence>
<evidence type="ECO:0000256" key="6">
    <source>
        <dbReference type="ARBA" id="ARBA00023136"/>
    </source>
</evidence>